<comment type="caution">
    <text evidence="9">The sequence shown here is derived from an EMBL/GenBank/DDBJ whole genome shotgun (WGS) entry which is preliminary data.</text>
</comment>
<dbReference type="Gene3D" id="1.25.40.390">
    <property type="match status" value="1"/>
</dbReference>
<name>A0ABS0WN13_9FLAO</name>
<comment type="subcellular location">
    <subcellularLocation>
        <location evidence="1">Cell outer membrane</location>
    </subcellularLocation>
</comment>
<dbReference type="InterPro" id="IPR012944">
    <property type="entry name" value="SusD_RagB_dom"/>
</dbReference>
<evidence type="ECO:0000256" key="6">
    <source>
        <dbReference type="SAM" id="MobiDB-lite"/>
    </source>
</evidence>
<keyword evidence="3 7" id="KW-0732">Signal</keyword>
<dbReference type="EMBL" id="JAEHFJ010000002">
    <property type="protein sequence ID" value="MBJ2173343.1"/>
    <property type="molecule type" value="Genomic_DNA"/>
</dbReference>
<evidence type="ECO:0000259" key="8">
    <source>
        <dbReference type="Pfam" id="PF07980"/>
    </source>
</evidence>
<dbReference type="Pfam" id="PF07980">
    <property type="entry name" value="SusD_RagB"/>
    <property type="match status" value="1"/>
</dbReference>
<dbReference type="PROSITE" id="PS51257">
    <property type="entry name" value="PROKAR_LIPOPROTEIN"/>
    <property type="match status" value="1"/>
</dbReference>
<accession>A0ABS0WN13</accession>
<evidence type="ECO:0000313" key="10">
    <source>
        <dbReference type="Proteomes" id="UP000623301"/>
    </source>
</evidence>
<organism evidence="9 10">
    <name type="scientific">Aureibaculum flavum</name>
    <dbReference type="NCBI Taxonomy" id="2795986"/>
    <lineage>
        <taxon>Bacteria</taxon>
        <taxon>Pseudomonadati</taxon>
        <taxon>Bacteroidota</taxon>
        <taxon>Flavobacteriia</taxon>
        <taxon>Flavobacteriales</taxon>
        <taxon>Flavobacteriaceae</taxon>
        <taxon>Aureibaculum</taxon>
    </lineage>
</organism>
<keyword evidence="10" id="KW-1185">Reference proteome</keyword>
<evidence type="ECO:0000256" key="5">
    <source>
        <dbReference type="ARBA" id="ARBA00023237"/>
    </source>
</evidence>
<reference evidence="9 10" key="1">
    <citation type="submission" date="2020-12" db="EMBL/GenBank/DDBJ databases">
        <title>Aureibaculum luteum sp. nov. and Aureibaculum flavum sp. nov., novel members of the family Flavobacteriaceae isolated from Antarctic intertidal sediments.</title>
        <authorList>
            <person name="He X."/>
            <person name="Zhang X."/>
        </authorList>
    </citation>
    <scope>NUCLEOTIDE SEQUENCE [LARGE SCALE GENOMIC DNA]</scope>
    <source>
        <strain evidence="9 10">A20</strain>
    </source>
</reference>
<feature type="domain" description="RagB/SusD" evidence="8">
    <location>
        <begin position="321"/>
        <end position="440"/>
    </location>
</feature>
<feature type="signal peptide" evidence="7">
    <location>
        <begin position="1"/>
        <end position="21"/>
    </location>
</feature>
<evidence type="ECO:0000256" key="3">
    <source>
        <dbReference type="ARBA" id="ARBA00022729"/>
    </source>
</evidence>
<sequence>MKNLNIYKFIIVLLISSCLFTGCETEFENPNNPTEEVVLGTKEGLFALSIGIRQYYSTTALRQVIEAPGITTRELGVTNTFLNINELAKGGAELPSESGGITNPWVSLLRAKGMAESLIEGANDVELANGTRSGLIAYGNLFKAMCLGNLIQMFEQVPINNQADGAAPFSDRATVLAECISLLKEARDVMSAAPLSDDFKSSVLWADMDLEKTVNAFLSRYQLIAGNYTEAIAAADAVINSSSSISSMWVYDANNQNPIWNRTVNSNDLNPQSNFGLLGAYTPEAGDDRTNFYLGVDAGNANADAGGQPLSEMLGFFASSTSPIPVYLPGEMMLNKAEAYARQNLLTDAVTQLNLVRQKSNDPIGVNANLAAWSGNSASQSDILEEIYKNRSIELFLSGMRFEDSRRFHPNFVVPTETNTTNERNRNFYPYPFTERENNPNTPADPAI</sequence>
<dbReference type="InterPro" id="IPR011990">
    <property type="entry name" value="TPR-like_helical_dom_sf"/>
</dbReference>
<keyword evidence="4" id="KW-0472">Membrane</keyword>
<protein>
    <submittedName>
        <fullName evidence="9">RagB/SusD family nutrient uptake outer membrane protein</fullName>
    </submittedName>
</protein>
<gene>
    <name evidence="9" type="ORF">JBL43_03790</name>
</gene>
<dbReference type="Proteomes" id="UP000623301">
    <property type="component" value="Unassembled WGS sequence"/>
</dbReference>
<evidence type="ECO:0000256" key="4">
    <source>
        <dbReference type="ARBA" id="ARBA00023136"/>
    </source>
</evidence>
<evidence type="ECO:0000313" key="9">
    <source>
        <dbReference type="EMBL" id="MBJ2173343.1"/>
    </source>
</evidence>
<keyword evidence="5" id="KW-0998">Cell outer membrane</keyword>
<evidence type="ECO:0000256" key="7">
    <source>
        <dbReference type="SAM" id="SignalP"/>
    </source>
</evidence>
<feature type="chain" id="PRO_5046114331" evidence="7">
    <location>
        <begin position="22"/>
        <end position="448"/>
    </location>
</feature>
<feature type="region of interest" description="Disordered" evidence="6">
    <location>
        <begin position="413"/>
        <end position="448"/>
    </location>
</feature>
<evidence type="ECO:0000256" key="2">
    <source>
        <dbReference type="ARBA" id="ARBA00006275"/>
    </source>
</evidence>
<comment type="similarity">
    <text evidence="2">Belongs to the SusD family.</text>
</comment>
<dbReference type="SUPFAM" id="SSF48452">
    <property type="entry name" value="TPR-like"/>
    <property type="match status" value="1"/>
</dbReference>
<evidence type="ECO:0000256" key="1">
    <source>
        <dbReference type="ARBA" id="ARBA00004442"/>
    </source>
</evidence>
<feature type="compositionally biased region" description="Low complexity" evidence="6">
    <location>
        <begin position="413"/>
        <end position="422"/>
    </location>
</feature>
<dbReference type="RefSeq" id="WP_198840153.1">
    <property type="nucleotide sequence ID" value="NZ_JAEHFJ010000002.1"/>
</dbReference>
<proteinExistence type="inferred from homology"/>